<dbReference type="Pfam" id="PF00069">
    <property type="entry name" value="Pkinase"/>
    <property type="match status" value="1"/>
</dbReference>
<keyword evidence="6 7" id="KW-0067">ATP-binding</keyword>
<keyword evidence="4 7" id="KW-0547">Nucleotide-binding</keyword>
<evidence type="ECO:0000313" key="11">
    <source>
        <dbReference type="Proteomes" id="UP000078387"/>
    </source>
</evidence>
<dbReference type="InterPro" id="IPR017441">
    <property type="entry name" value="Protein_kinase_ATP_BS"/>
</dbReference>
<comment type="caution">
    <text evidence="10">The sequence shown here is derived from an EMBL/GenBank/DDBJ whole genome shotgun (WGS) entry which is preliminary data.</text>
</comment>
<dbReference type="InterPro" id="IPR039192">
    <property type="entry name" value="STKc_GSK3"/>
</dbReference>
<dbReference type="VEuPathDB" id="AmoebaDB:EHI_148220"/>
<reference evidence="10 11" key="1">
    <citation type="submission" date="2016-05" db="EMBL/GenBank/DDBJ databases">
        <title>First whole genome sequencing of Entamoeba histolytica HM1:IMSS-clone-6.</title>
        <authorList>
            <person name="Mukherjee Avik.K."/>
            <person name="Izumyama S."/>
            <person name="Nakada-Tsukui K."/>
            <person name="Nozaki T."/>
        </authorList>
    </citation>
    <scope>NUCLEOTIDE SEQUENCE [LARGE SCALE GENOMIC DNA]</scope>
    <source>
        <strain evidence="10 11">HM1:IMSS clone 6</strain>
    </source>
</reference>
<dbReference type="GO" id="GO:0005524">
    <property type="term" value="F:ATP binding"/>
    <property type="evidence" value="ECO:0007669"/>
    <property type="project" value="UniProtKB-UniRule"/>
</dbReference>
<dbReference type="PROSITE" id="PS00107">
    <property type="entry name" value="PROTEIN_KINASE_ATP"/>
    <property type="match status" value="1"/>
</dbReference>
<dbReference type="PROSITE" id="PS00108">
    <property type="entry name" value="PROTEIN_KINASE_ST"/>
    <property type="match status" value="1"/>
</dbReference>
<dbReference type="OMA" id="CLHAFFD"/>
<dbReference type="GO" id="GO:0005737">
    <property type="term" value="C:cytoplasm"/>
    <property type="evidence" value="ECO:0007669"/>
    <property type="project" value="TreeGrafter"/>
</dbReference>
<dbReference type="FunFam" id="1.10.510.10:FF:000624">
    <property type="entry name" value="Mitogen-activated protein kinase"/>
    <property type="match status" value="1"/>
</dbReference>
<dbReference type="GO" id="GO:0030154">
    <property type="term" value="P:cell differentiation"/>
    <property type="evidence" value="ECO:0007669"/>
    <property type="project" value="TreeGrafter"/>
</dbReference>
<evidence type="ECO:0000256" key="8">
    <source>
        <dbReference type="RuleBase" id="RU000304"/>
    </source>
</evidence>
<dbReference type="InterPro" id="IPR011009">
    <property type="entry name" value="Kinase-like_dom_sf"/>
</dbReference>
<evidence type="ECO:0000313" key="10">
    <source>
        <dbReference type="EMBL" id="GAT91660.1"/>
    </source>
</evidence>
<dbReference type="PANTHER" id="PTHR24057:SF0">
    <property type="entry name" value="PROTEIN KINASE SHAGGY-RELATED"/>
    <property type="match status" value="1"/>
</dbReference>
<dbReference type="InterPro" id="IPR050591">
    <property type="entry name" value="GSK-3"/>
</dbReference>
<dbReference type="VEuPathDB" id="AmoebaDB:EHI5A_051360"/>
<evidence type="ECO:0000256" key="5">
    <source>
        <dbReference type="ARBA" id="ARBA00022777"/>
    </source>
</evidence>
<name>A0A5K1UC86_ENTHI</name>
<feature type="binding site" evidence="7">
    <location>
        <position position="61"/>
    </location>
    <ligand>
        <name>ATP</name>
        <dbReference type="ChEBI" id="CHEBI:30616"/>
    </ligand>
</feature>
<comment type="similarity">
    <text evidence="1">Belongs to the protein kinase superfamily. CMGC Ser/Thr protein kinase family. GSK-3 subfamily.</text>
</comment>
<dbReference type="Gene3D" id="1.10.510.10">
    <property type="entry name" value="Transferase(Phosphotransferase) domain 1"/>
    <property type="match status" value="1"/>
</dbReference>
<evidence type="ECO:0000256" key="2">
    <source>
        <dbReference type="ARBA" id="ARBA00022527"/>
    </source>
</evidence>
<dbReference type="AlphaFoldDB" id="A0A5K1UC86"/>
<dbReference type="GO" id="GO:0004674">
    <property type="term" value="F:protein serine/threonine kinase activity"/>
    <property type="evidence" value="ECO:0007669"/>
    <property type="project" value="UniProtKB-KW"/>
</dbReference>
<organism evidence="10 11">
    <name type="scientific">Entamoeba histolytica</name>
    <dbReference type="NCBI Taxonomy" id="5759"/>
    <lineage>
        <taxon>Eukaryota</taxon>
        <taxon>Amoebozoa</taxon>
        <taxon>Evosea</taxon>
        <taxon>Archamoebae</taxon>
        <taxon>Mastigamoebida</taxon>
        <taxon>Entamoebidae</taxon>
        <taxon>Entamoeba</taxon>
    </lineage>
</organism>
<accession>A0A5K1UC86</accession>
<dbReference type="SMART" id="SM00220">
    <property type="entry name" value="S_TKc"/>
    <property type="match status" value="1"/>
</dbReference>
<evidence type="ECO:0000259" key="9">
    <source>
        <dbReference type="PROSITE" id="PS50011"/>
    </source>
</evidence>
<dbReference type="PANTHER" id="PTHR24057">
    <property type="entry name" value="GLYCOGEN SYNTHASE KINASE-3 ALPHA"/>
    <property type="match status" value="1"/>
</dbReference>
<dbReference type="VEuPathDB" id="AmoebaDB:KM1_059110"/>
<evidence type="ECO:0000256" key="3">
    <source>
        <dbReference type="ARBA" id="ARBA00022679"/>
    </source>
</evidence>
<dbReference type="GO" id="GO:0005634">
    <property type="term" value="C:nucleus"/>
    <property type="evidence" value="ECO:0007669"/>
    <property type="project" value="TreeGrafter"/>
</dbReference>
<dbReference type="InterPro" id="IPR008271">
    <property type="entry name" value="Ser/Thr_kinase_AS"/>
</dbReference>
<dbReference type="Gene3D" id="3.30.200.20">
    <property type="entry name" value="Phosphorylase Kinase, domain 1"/>
    <property type="match status" value="1"/>
</dbReference>
<feature type="domain" description="Protein kinase" evidence="9">
    <location>
        <begin position="33"/>
        <end position="317"/>
    </location>
</feature>
<dbReference type="Proteomes" id="UP000078387">
    <property type="component" value="Unassembled WGS sequence"/>
</dbReference>
<proteinExistence type="inferred from homology"/>
<dbReference type="CDD" id="cd14137">
    <property type="entry name" value="STKc_GSK3"/>
    <property type="match status" value="1"/>
</dbReference>
<evidence type="ECO:0000256" key="7">
    <source>
        <dbReference type="PROSITE-ProRule" id="PRU10141"/>
    </source>
</evidence>
<dbReference type="GO" id="GO:0007165">
    <property type="term" value="P:signal transduction"/>
    <property type="evidence" value="ECO:0007669"/>
    <property type="project" value="TreeGrafter"/>
</dbReference>
<dbReference type="VEuPathDB" id="AmoebaDB:EHI7A_027770"/>
<dbReference type="EMBL" id="BDEQ01000001">
    <property type="protein sequence ID" value="GAT91660.1"/>
    <property type="molecule type" value="Genomic_DNA"/>
</dbReference>
<keyword evidence="2 8" id="KW-0723">Serine/threonine-protein kinase</keyword>
<evidence type="ECO:0000256" key="6">
    <source>
        <dbReference type="ARBA" id="ARBA00022840"/>
    </source>
</evidence>
<dbReference type="SUPFAM" id="SSF56112">
    <property type="entry name" value="Protein kinase-like (PK-like)"/>
    <property type="match status" value="1"/>
</dbReference>
<dbReference type="InterPro" id="IPR000719">
    <property type="entry name" value="Prot_kinase_dom"/>
</dbReference>
<keyword evidence="3" id="KW-0808">Transferase</keyword>
<evidence type="ECO:0000256" key="1">
    <source>
        <dbReference type="ARBA" id="ARBA00005527"/>
    </source>
</evidence>
<protein>
    <submittedName>
        <fullName evidence="10">Protein kinase putative</fullName>
    </submittedName>
</protein>
<gene>
    <name evidence="10" type="ORF">CL6EHI_148220</name>
</gene>
<dbReference type="VEuPathDB" id="AmoebaDB:EHI8A_029780"/>
<evidence type="ECO:0000256" key="4">
    <source>
        <dbReference type="ARBA" id="ARBA00022741"/>
    </source>
</evidence>
<keyword evidence="5 10" id="KW-0418">Kinase</keyword>
<sequence length="370" mass="42848">MEKNVVKKENKTSLLSIFGEQEGIILESEIKRYRVLKIVGRGTFGIVVGVIDEEQHIFAIKRILEDPRQKNRELGIMKELKHPNVIELLDHFYTILPNYKEPCLNLVTECYPESLHQMLHDYAAEQLPIPLRHARLFTYQLCRGLSYIHSKGICHRDLKPQNILVNRQNLELKICDFGAAKVLEANQPNTAYICTRYYRAPELIFGCVDYTTSIDIWSVGCIIAELLTGQILFRGMTTSDQLVKIFSIIGSPSVEQVLAMNPNSPYTKIPRVNGKGMNEVLMYTDSPDNAYELLESILQFDPSKRPSAMEVMLHDFCKDMFRELMKRDGIGEWTNYTVDEWSLADQRNLVGRLKEFCMLEKRRKERYSKK</sequence>
<dbReference type="PROSITE" id="PS50011">
    <property type="entry name" value="PROTEIN_KINASE_DOM"/>
    <property type="match status" value="1"/>
</dbReference>